<dbReference type="Gene3D" id="3.30.70.100">
    <property type="match status" value="2"/>
</dbReference>
<dbReference type="SUPFAM" id="SSF54909">
    <property type="entry name" value="Dimeric alpha+beta barrel"/>
    <property type="match status" value="1"/>
</dbReference>
<evidence type="ECO:0000313" key="2">
    <source>
        <dbReference type="Proteomes" id="UP001058236"/>
    </source>
</evidence>
<keyword evidence="1" id="KW-0503">Monooxygenase</keyword>
<reference evidence="1" key="1">
    <citation type="submission" date="2022-07" db="EMBL/GenBank/DDBJ databases">
        <title>Genomic of Streptomyces cavourensis F2.</title>
        <authorList>
            <person name="Hu S."/>
            <person name="Liang W."/>
        </authorList>
    </citation>
    <scope>NUCLEOTIDE SEQUENCE</scope>
    <source>
        <strain evidence="1">F2</strain>
    </source>
</reference>
<dbReference type="RefSeq" id="WP_180288957.1">
    <property type="nucleotide sequence ID" value="NZ_CP101397.1"/>
</dbReference>
<protein>
    <submittedName>
        <fullName evidence="1">Antibiotic biosynthesis monooxygenase</fullName>
    </submittedName>
</protein>
<dbReference type="GO" id="GO:0004497">
    <property type="term" value="F:monooxygenase activity"/>
    <property type="evidence" value="ECO:0007669"/>
    <property type="project" value="UniProtKB-KW"/>
</dbReference>
<keyword evidence="2" id="KW-1185">Reference proteome</keyword>
<evidence type="ECO:0000313" key="1">
    <source>
        <dbReference type="EMBL" id="UTR80778.1"/>
    </source>
</evidence>
<name>A0ABY5FAL9_9ACTN</name>
<keyword evidence="1" id="KW-0560">Oxidoreductase</keyword>
<gene>
    <name evidence="1" type="ORF">NLU04_21010</name>
</gene>
<accession>A0ABY5FAL9</accession>
<proteinExistence type="predicted"/>
<sequence length="211" mass="22808">MPSPRFPDITEAGTAVIGTRFAESTDLQQRTADTEADELERARQTAGLTAVSWFLSADGETVLSCAQWNSDVAHDAYLRASGFTPPLAGPPRYRLHRSLAEEHETRAPGCLITAAFDVDGPERQRAFTETVIAAQSRDESPPGAISAHSLHSADGSRVLLYTEWTSVEAHQEAAAAGDHDGTHAIFADTPGVRFTRGGRWHLQRSLRVSGT</sequence>
<dbReference type="EMBL" id="CP101397">
    <property type="protein sequence ID" value="UTR80778.1"/>
    <property type="molecule type" value="Genomic_DNA"/>
</dbReference>
<dbReference type="Proteomes" id="UP001058236">
    <property type="component" value="Chromosome"/>
</dbReference>
<dbReference type="InterPro" id="IPR011008">
    <property type="entry name" value="Dimeric_a/b-barrel"/>
</dbReference>
<organism evidence="1 2">
    <name type="scientific">Streptomyces cavourensis</name>
    <dbReference type="NCBI Taxonomy" id="67258"/>
    <lineage>
        <taxon>Bacteria</taxon>
        <taxon>Bacillati</taxon>
        <taxon>Actinomycetota</taxon>
        <taxon>Actinomycetes</taxon>
        <taxon>Kitasatosporales</taxon>
        <taxon>Streptomycetaceae</taxon>
        <taxon>Streptomyces</taxon>
    </lineage>
</organism>